<name>U4KN02_9MOLU</name>
<dbReference type="KEGG" id="abra:BN85305740"/>
<dbReference type="AlphaFoldDB" id="U4KN02"/>
<evidence type="ECO:0000313" key="3">
    <source>
        <dbReference type="Proteomes" id="UP000032737"/>
    </source>
</evidence>
<protein>
    <submittedName>
        <fullName evidence="2">Uncharacterized protein</fullName>
    </submittedName>
</protein>
<keyword evidence="1" id="KW-0175">Coiled coil</keyword>
<keyword evidence="3" id="KW-1185">Reference proteome</keyword>
<gene>
    <name evidence="2" type="ORF">BN85305740</name>
</gene>
<evidence type="ECO:0000313" key="2">
    <source>
        <dbReference type="EMBL" id="CCV65595.1"/>
    </source>
</evidence>
<evidence type="ECO:0000256" key="1">
    <source>
        <dbReference type="SAM" id="Coils"/>
    </source>
</evidence>
<sequence>MHTSVIKNTIELDKKARNRVLELKEEKANIDERIKSDQKELLKQMKLEVDQAVLEARSKYEAQLYTRQSTESLQFKQVLDEMTRTYEENRETWINEIVAFCEK</sequence>
<organism evidence="2 3">
    <name type="scientific">Acholeplasma brassicae</name>
    <dbReference type="NCBI Taxonomy" id="61635"/>
    <lineage>
        <taxon>Bacteria</taxon>
        <taxon>Bacillati</taxon>
        <taxon>Mycoplasmatota</taxon>
        <taxon>Mollicutes</taxon>
        <taxon>Acholeplasmatales</taxon>
        <taxon>Acholeplasmataceae</taxon>
        <taxon>Acholeplasma</taxon>
    </lineage>
</organism>
<feature type="coiled-coil region" evidence="1">
    <location>
        <begin position="13"/>
        <end position="55"/>
    </location>
</feature>
<dbReference type="HOGENOM" id="CLU_2244023_0_0_14"/>
<proteinExistence type="predicted"/>
<accession>U4KN02</accession>
<dbReference type="STRING" id="61635.BN85305740"/>
<reference evidence="2 3" key="1">
    <citation type="journal article" date="2013" name="J. Mol. Microbiol. Biotechnol.">
        <title>Analysis of the Complete Genomes of Acholeplasma brassicae , A. palmae and A. laidlawii and Their Comparison to the Obligate Parasites from ' Candidatus Phytoplasma'.</title>
        <authorList>
            <person name="Kube M."/>
            <person name="Siewert C."/>
            <person name="Migdoll A.M."/>
            <person name="Duduk B."/>
            <person name="Holz S."/>
            <person name="Rabus R."/>
            <person name="Seemuller E."/>
            <person name="Mitrovic J."/>
            <person name="Muller I."/>
            <person name="Buttner C."/>
            <person name="Reinhardt R."/>
        </authorList>
    </citation>
    <scope>NUCLEOTIDE SEQUENCE [LARGE SCALE GENOMIC DNA]</scope>
    <source>
        <strain evidence="3">0502</strain>
    </source>
</reference>
<dbReference type="EMBL" id="FO681348">
    <property type="protein sequence ID" value="CCV65595.1"/>
    <property type="molecule type" value="Genomic_DNA"/>
</dbReference>
<dbReference type="Proteomes" id="UP000032737">
    <property type="component" value="Chromosome"/>
</dbReference>